<reference evidence="2" key="2">
    <citation type="submission" date="2015-01" db="EMBL/GenBank/DDBJ databases">
        <title>Evolutionary Origins and Diversification of the Mycorrhizal Mutualists.</title>
        <authorList>
            <consortium name="DOE Joint Genome Institute"/>
            <consortium name="Mycorrhizal Genomics Consortium"/>
            <person name="Kohler A."/>
            <person name="Kuo A."/>
            <person name="Nagy L.G."/>
            <person name="Floudas D."/>
            <person name="Copeland A."/>
            <person name="Barry K.W."/>
            <person name="Cichocki N."/>
            <person name="Veneault-Fourrey C."/>
            <person name="LaButti K."/>
            <person name="Lindquist E.A."/>
            <person name="Lipzen A."/>
            <person name="Lundell T."/>
            <person name="Morin E."/>
            <person name="Murat C."/>
            <person name="Riley R."/>
            <person name="Ohm R."/>
            <person name="Sun H."/>
            <person name="Tunlid A."/>
            <person name="Henrissat B."/>
            <person name="Grigoriev I.V."/>
            <person name="Hibbett D.S."/>
            <person name="Martin F."/>
        </authorList>
    </citation>
    <scope>NUCLEOTIDE SEQUENCE [LARGE SCALE GENOMIC DNA]</scope>
    <source>
        <strain evidence="2">F 1598</strain>
    </source>
</reference>
<dbReference type="Proteomes" id="UP000054166">
    <property type="component" value="Unassembled WGS sequence"/>
</dbReference>
<name>A0A0C3AQN1_PILCF</name>
<dbReference type="EMBL" id="KN833037">
    <property type="protein sequence ID" value="KIM76223.1"/>
    <property type="molecule type" value="Genomic_DNA"/>
</dbReference>
<proteinExistence type="predicted"/>
<sequence>MRTSQLVFYSSPEPHTISSNSYREYDRNRSRIRALTNRMGQKLTTPQCPSPESHRSGISQLSVCMPLLASPKIIWNASGDQVAIESRQGQ</sequence>
<dbReference type="AlphaFoldDB" id="A0A0C3AQN1"/>
<reference evidence="1 2" key="1">
    <citation type="submission" date="2014-04" db="EMBL/GenBank/DDBJ databases">
        <authorList>
            <consortium name="DOE Joint Genome Institute"/>
            <person name="Kuo A."/>
            <person name="Tarkka M."/>
            <person name="Buscot F."/>
            <person name="Kohler A."/>
            <person name="Nagy L.G."/>
            <person name="Floudas D."/>
            <person name="Copeland A."/>
            <person name="Barry K.W."/>
            <person name="Cichocki N."/>
            <person name="Veneault-Fourrey C."/>
            <person name="LaButti K."/>
            <person name="Lindquist E.A."/>
            <person name="Lipzen A."/>
            <person name="Lundell T."/>
            <person name="Morin E."/>
            <person name="Murat C."/>
            <person name="Sun H."/>
            <person name="Tunlid A."/>
            <person name="Henrissat B."/>
            <person name="Grigoriev I.V."/>
            <person name="Hibbett D.S."/>
            <person name="Martin F."/>
            <person name="Nordberg H.P."/>
            <person name="Cantor M.N."/>
            <person name="Hua S.X."/>
        </authorList>
    </citation>
    <scope>NUCLEOTIDE SEQUENCE [LARGE SCALE GENOMIC DNA]</scope>
    <source>
        <strain evidence="1 2">F 1598</strain>
    </source>
</reference>
<evidence type="ECO:0000313" key="2">
    <source>
        <dbReference type="Proteomes" id="UP000054166"/>
    </source>
</evidence>
<gene>
    <name evidence="1" type="ORF">PILCRDRAFT_826589</name>
</gene>
<organism evidence="1 2">
    <name type="scientific">Piloderma croceum (strain F 1598)</name>
    <dbReference type="NCBI Taxonomy" id="765440"/>
    <lineage>
        <taxon>Eukaryota</taxon>
        <taxon>Fungi</taxon>
        <taxon>Dikarya</taxon>
        <taxon>Basidiomycota</taxon>
        <taxon>Agaricomycotina</taxon>
        <taxon>Agaricomycetes</taxon>
        <taxon>Agaricomycetidae</taxon>
        <taxon>Atheliales</taxon>
        <taxon>Atheliaceae</taxon>
        <taxon>Piloderma</taxon>
    </lineage>
</organism>
<evidence type="ECO:0000313" key="1">
    <source>
        <dbReference type="EMBL" id="KIM76223.1"/>
    </source>
</evidence>
<keyword evidence="2" id="KW-1185">Reference proteome</keyword>
<dbReference type="InParanoid" id="A0A0C3AQN1"/>
<protein>
    <submittedName>
        <fullName evidence="1">Uncharacterized protein</fullName>
    </submittedName>
</protein>
<accession>A0A0C3AQN1</accession>
<dbReference type="HOGENOM" id="CLU_2441663_0_0_1"/>